<name>A0ABP7NX03_9GAMM</name>
<proteinExistence type="predicted"/>
<evidence type="ECO:0000313" key="3">
    <source>
        <dbReference type="Proteomes" id="UP001501337"/>
    </source>
</evidence>
<gene>
    <name evidence="2" type="ORF">GCM10022278_13030</name>
</gene>
<protein>
    <recommendedName>
        <fullName evidence="1">Carrier domain-containing protein</fullName>
    </recommendedName>
</protein>
<evidence type="ECO:0000313" key="2">
    <source>
        <dbReference type="EMBL" id="GAA3955864.1"/>
    </source>
</evidence>
<dbReference type="Proteomes" id="UP001501337">
    <property type="component" value="Unassembled WGS sequence"/>
</dbReference>
<dbReference type="Gene3D" id="1.10.1200.10">
    <property type="entry name" value="ACP-like"/>
    <property type="match status" value="1"/>
</dbReference>
<keyword evidence="3" id="KW-1185">Reference proteome</keyword>
<dbReference type="PROSITE" id="PS50075">
    <property type="entry name" value="CARRIER"/>
    <property type="match status" value="1"/>
</dbReference>
<sequence length="89" mass="9920">MDKPLISEIRRVLQDKMNHPHMAAFHDNARLNEDLCLDSLLTLHLILLLELDLGVEIPDDQLTQADFDTVGSLARFLSGLQIKAVGTSV</sequence>
<feature type="domain" description="Carrier" evidence="1">
    <location>
        <begin position="1"/>
        <end position="81"/>
    </location>
</feature>
<organism evidence="2 3">
    <name type="scientific">Allohahella marinimesophila</name>
    <dbReference type="NCBI Taxonomy" id="1054972"/>
    <lineage>
        <taxon>Bacteria</taxon>
        <taxon>Pseudomonadati</taxon>
        <taxon>Pseudomonadota</taxon>
        <taxon>Gammaproteobacteria</taxon>
        <taxon>Oceanospirillales</taxon>
        <taxon>Hahellaceae</taxon>
        <taxon>Allohahella</taxon>
    </lineage>
</organism>
<comment type="caution">
    <text evidence="2">The sequence shown here is derived from an EMBL/GenBank/DDBJ whole genome shotgun (WGS) entry which is preliminary data.</text>
</comment>
<dbReference type="RefSeq" id="WP_344804512.1">
    <property type="nucleotide sequence ID" value="NZ_BAABBO010000007.1"/>
</dbReference>
<evidence type="ECO:0000259" key="1">
    <source>
        <dbReference type="PROSITE" id="PS50075"/>
    </source>
</evidence>
<dbReference type="InterPro" id="IPR036736">
    <property type="entry name" value="ACP-like_sf"/>
</dbReference>
<dbReference type="SUPFAM" id="SSF47336">
    <property type="entry name" value="ACP-like"/>
    <property type="match status" value="1"/>
</dbReference>
<reference evidence="3" key="1">
    <citation type="journal article" date="2019" name="Int. J. Syst. Evol. Microbiol.">
        <title>The Global Catalogue of Microorganisms (GCM) 10K type strain sequencing project: providing services to taxonomists for standard genome sequencing and annotation.</title>
        <authorList>
            <consortium name="The Broad Institute Genomics Platform"/>
            <consortium name="The Broad Institute Genome Sequencing Center for Infectious Disease"/>
            <person name="Wu L."/>
            <person name="Ma J."/>
        </authorList>
    </citation>
    <scope>NUCLEOTIDE SEQUENCE [LARGE SCALE GENOMIC DNA]</scope>
    <source>
        <strain evidence="3">JCM 17555</strain>
    </source>
</reference>
<dbReference type="Pfam" id="PF00550">
    <property type="entry name" value="PP-binding"/>
    <property type="match status" value="1"/>
</dbReference>
<dbReference type="EMBL" id="BAABBO010000007">
    <property type="protein sequence ID" value="GAA3955864.1"/>
    <property type="molecule type" value="Genomic_DNA"/>
</dbReference>
<accession>A0ABP7NX03</accession>
<dbReference type="InterPro" id="IPR009081">
    <property type="entry name" value="PP-bd_ACP"/>
</dbReference>